<proteinExistence type="predicted"/>
<evidence type="ECO:0000313" key="3">
    <source>
        <dbReference type="Proteomes" id="UP000281547"/>
    </source>
</evidence>
<sequence>MEENDSAPIGVRRLTVQTSDGERGVIVAVFPPEPLGDKWICAYEIGWPEGMARSRAQGNDALHAMLLCQQKIGMELYMSRYHHERRMWWRKPWDGYGFPLPKEGRDLLIGDDARFYGN</sequence>
<organism evidence="2 3">
    <name type="scientific">Arsenicitalea aurantiaca</name>
    <dbReference type="NCBI Taxonomy" id="1783274"/>
    <lineage>
        <taxon>Bacteria</taxon>
        <taxon>Pseudomonadati</taxon>
        <taxon>Pseudomonadota</taxon>
        <taxon>Alphaproteobacteria</taxon>
        <taxon>Hyphomicrobiales</taxon>
        <taxon>Devosiaceae</taxon>
        <taxon>Arsenicitalea</taxon>
    </lineage>
</organism>
<dbReference type="AlphaFoldDB" id="A0A433X5P3"/>
<evidence type="ECO:0000259" key="1">
    <source>
        <dbReference type="Pfam" id="PF22302"/>
    </source>
</evidence>
<dbReference type="RefSeq" id="WP_127189357.1">
    <property type="nucleotide sequence ID" value="NZ_RZNJ01000005.1"/>
</dbReference>
<dbReference type="Proteomes" id="UP000281547">
    <property type="component" value="Unassembled WGS sequence"/>
</dbReference>
<gene>
    <name evidence="2" type="ORF">EMQ25_14710</name>
</gene>
<dbReference type="InterPro" id="IPR054241">
    <property type="entry name" value="DUF6968"/>
</dbReference>
<name>A0A433X5P3_9HYPH</name>
<dbReference type="EMBL" id="RZNJ01000005">
    <property type="protein sequence ID" value="RUT29368.1"/>
    <property type="molecule type" value="Genomic_DNA"/>
</dbReference>
<reference evidence="2 3" key="1">
    <citation type="journal article" date="2016" name="Int. J. Syst. Evol. Microbiol.">
        <title>Arsenicitalea aurantiaca gen. nov., sp. nov., a new member of the family Hyphomicrobiaceae, isolated from high-arsenic sediment.</title>
        <authorList>
            <person name="Mu Y."/>
            <person name="Zhou L."/>
            <person name="Zeng X.C."/>
            <person name="Liu L."/>
            <person name="Pan Y."/>
            <person name="Chen X."/>
            <person name="Wang J."/>
            <person name="Li S."/>
            <person name="Li W.J."/>
            <person name="Wang Y."/>
        </authorList>
    </citation>
    <scope>NUCLEOTIDE SEQUENCE [LARGE SCALE GENOMIC DNA]</scope>
    <source>
        <strain evidence="2 3">42-50</strain>
    </source>
</reference>
<accession>A0A433X5P3</accession>
<protein>
    <recommendedName>
        <fullName evidence="1">DUF6968 domain-containing protein</fullName>
    </recommendedName>
</protein>
<dbReference type="OrthoDB" id="7276171at2"/>
<comment type="caution">
    <text evidence="2">The sequence shown here is derived from an EMBL/GenBank/DDBJ whole genome shotgun (WGS) entry which is preliminary data.</text>
</comment>
<feature type="domain" description="DUF6968" evidence="1">
    <location>
        <begin position="12"/>
        <end position="100"/>
    </location>
</feature>
<keyword evidence="3" id="KW-1185">Reference proteome</keyword>
<dbReference type="Pfam" id="PF22302">
    <property type="entry name" value="DUF6968"/>
    <property type="match status" value="1"/>
</dbReference>
<evidence type="ECO:0000313" key="2">
    <source>
        <dbReference type="EMBL" id="RUT29368.1"/>
    </source>
</evidence>